<dbReference type="GO" id="GO:0005737">
    <property type="term" value="C:cytoplasm"/>
    <property type="evidence" value="ECO:0007669"/>
    <property type="project" value="UniProtKB-SubCell"/>
</dbReference>
<organism evidence="11">
    <name type="scientific">Ignisphaera aggregans</name>
    <dbReference type="NCBI Taxonomy" id="334771"/>
    <lineage>
        <taxon>Archaea</taxon>
        <taxon>Thermoproteota</taxon>
        <taxon>Thermoprotei</taxon>
        <taxon>Desulfurococcales</taxon>
        <taxon>Desulfurococcaceae</taxon>
        <taxon>Ignisphaera</taxon>
    </lineage>
</organism>
<evidence type="ECO:0000256" key="5">
    <source>
        <dbReference type="ARBA" id="ARBA00019723"/>
    </source>
</evidence>
<evidence type="ECO:0000256" key="6">
    <source>
        <dbReference type="ARBA" id="ARBA00022490"/>
    </source>
</evidence>
<sequence>MLLSLSHNYSYLLLGVEGCLFSVSEKLSVDRRILKQIIKELKKWRAHATTLLSLYIPPGRPISDVVNMLRQELAITENIKLKQTRDAVQWALTAAIERLSMIRETPKNGLAVFAGLNKDTGSSVVFMFSPPDPVPVYFYRTDKEFHTEFLEPMVEESDIYGIVIIERDEATIGLLKPSGVQVLDEIEWFIPGKHHKGGQSQRRFDRIIEQMVEEFYKHVAEKINSYFLPLVESGKLKGVIIAGPGYAKQDFLKEADNLDYRIRNLIIGEPMDVAYQGVVGLREVVMKAKDILTKQRFVEALNVFEEFKYHIARDDGYVIYGPKDVEEALINGAVEKLLICDDHAEFEKFEKLAEERGSKVVVIPSSVDEYQWFKDGFACVAAITRYPISL</sequence>
<dbReference type="Gene3D" id="3.30.1330.30">
    <property type="match status" value="1"/>
</dbReference>
<dbReference type="InterPro" id="IPR005140">
    <property type="entry name" value="eRF1_Pelota-like_N"/>
</dbReference>
<dbReference type="InterPro" id="IPR005142">
    <property type="entry name" value="eRF1_3"/>
</dbReference>
<dbReference type="GO" id="GO:0016149">
    <property type="term" value="F:translation release factor activity, codon specific"/>
    <property type="evidence" value="ECO:0007669"/>
    <property type="project" value="UniProtKB-UniRule"/>
</dbReference>
<dbReference type="SUPFAM" id="SSF53137">
    <property type="entry name" value="Translational machinery components"/>
    <property type="match status" value="1"/>
</dbReference>
<dbReference type="SMART" id="SM01194">
    <property type="entry name" value="eRF1_1"/>
    <property type="match status" value="1"/>
</dbReference>
<evidence type="ECO:0000256" key="4">
    <source>
        <dbReference type="ARBA" id="ARBA00011520"/>
    </source>
</evidence>
<comment type="similarity">
    <text evidence="3 9">Belongs to the eukaryotic release factor 1 family.</text>
</comment>
<evidence type="ECO:0000313" key="11">
    <source>
        <dbReference type="EMBL" id="HEM66214.1"/>
    </source>
</evidence>
<evidence type="ECO:0000256" key="9">
    <source>
        <dbReference type="HAMAP-Rule" id="MF_00424"/>
    </source>
</evidence>
<feature type="domain" description="eRF1/Pelota-like N-terminal" evidence="10">
    <location>
        <begin position="25"/>
        <end position="155"/>
    </location>
</feature>
<dbReference type="Gene3D" id="3.30.420.60">
    <property type="entry name" value="eRF1 domain 2"/>
    <property type="match status" value="1"/>
</dbReference>
<name>A0A7J2U0B0_9CREN</name>
<gene>
    <name evidence="9 11" type="primary">prf1</name>
    <name evidence="11" type="ORF">ENO26_01340</name>
</gene>
<comment type="subunit">
    <text evidence="4 9">Heterodimer of two subunits, one of which binds GTP.</text>
</comment>
<dbReference type="Gene3D" id="3.30.960.10">
    <property type="entry name" value="eRF1 domain 1"/>
    <property type="match status" value="1"/>
</dbReference>
<evidence type="ECO:0000256" key="1">
    <source>
        <dbReference type="ARBA" id="ARBA00002832"/>
    </source>
</evidence>
<dbReference type="Pfam" id="PF03465">
    <property type="entry name" value="eRF1_3"/>
    <property type="match status" value="1"/>
</dbReference>
<dbReference type="InterPro" id="IPR024049">
    <property type="entry name" value="eRF1_1_sf"/>
</dbReference>
<proteinExistence type="inferred from homology"/>
<evidence type="ECO:0000256" key="8">
    <source>
        <dbReference type="ARBA" id="ARBA00031168"/>
    </source>
</evidence>
<evidence type="ECO:0000256" key="7">
    <source>
        <dbReference type="ARBA" id="ARBA00022917"/>
    </source>
</evidence>
<dbReference type="SUPFAM" id="SSF55481">
    <property type="entry name" value="N-terminal domain of eukaryotic peptide chain release factor subunit 1, ERF1"/>
    <property type="match status" value="1"/>
</dbReference>
<dbReference type="Pfam" id="PF03463">
    <property type="entry name" value="eRF1_1"/>
    <property type="match status" value="1"/>
</dbReference>
<dbReference type="InterPro" id="IPR020918">
    <property type="entry name" value="Peptide_chain-rel_aRF1"/>
</dbReference>
<comment type="caution">
    <text evidence="11">The sequence shown here is derived from an EMBL/GenBank/DDBJ whole genome shotgun (WGS) entry which is preliminary data.</text>
</comment>
<dbReference type="InterPro" id="IPR042226">
    <property type="entry name" value="eFR1_2_sf"/>
</dbReference>
<dbReference type="InterPro" id="IPR029064">
    <property type="entry name" value="Ribosomal_eL30-like_sf"/>
</dbReference>
<dbReference type="EMBL" id="DSEU01000004">
    <property type="protein sequence ID" value="HEM66214.1"/>
    <property type="molecule type" value="Genomic_DNA"/>
</dbReference>
<dbReference type="InterPro" id="IPR004403">
    <property type="entry name" value="Peptide_chain-rel_eRF1/aRF1"/>
</dbReference>
<dbReference type="InterPro" id="IPR005141">
    <property type="entry name" value="eRF1_2"/>
</dbReference>
<dbReference type="HAMAP" id="MF_00424">
    <property type="entry name" value="Rel_fact_arch_1"/>
    <property type="match status" value="1"/>
</dbReference>
<dbReference type="AlphaFoldDB" id="A0A7J2U0B0"/>
<keyword evidence="6 9" id="KW-0963">Cytoplasm</keyword>
<comment type="function">
    <text evidence="1 9">Directs the termination of nascent peptide synthesis (translation) in response to the termination codons UAA, UAG and UGA.</text>
</comment>
<evidence type="ECO:0000256" key="2">
    <source>
        <dbReference type="ARBA" id="ARBA00004496"/>
    </source>
</evidence>
<reference evidence="11" key="1">
    <citation type="journal article" date="2020" name="mSystems">
        <title>Genome- and Community-Level Interaction Insights into Carbon Utilization and Element Cycling Functions of Hydrothermarchaeota in Hydrothermal Sediment.</title>
        <authorList>
            <person name="Zhou Z."/>
            <person name="Liu Y."/>
            <person name="Xu W."/>
            <person name="Pan J."/>
            <person name="Luo Z.H."/>
            <person name="Li M."/>
        </authorList>
    </citation>
    <scope>NUCLEOTIDE SEQUENCE [LARGE SCALE GENOMIC DNA]</scope>
    <source>
        <strain evidence="11">SpSt-125</strain>
    </source>
</reference>
<dbReference type="Pfam" id="PF03464">
    <property type="entry name" value="eRF1_2"/>
    <property type="match status" value="1"/>
</dbReference>
<accession>A0A7J2U0B0</accession>
<dbReference type="NCBIfam" id="TIGR03676">
    <property type="entry name" value="aRF1_eRF1"/>
    <property type="match status" value="1"/>
</dbReference>
<dbReference type="SUPFAM" id="SSF55315">
    <property type="entry name" value="L30e-like"/>
    <property type="match status" value="1"/>
</dbReference>
<evidence type="ECO:0000256" key="3">
    <source>
        <dbReference type="ARBA" id="ARBA00005326"/>
    </source>
</evidence>
<protein>
    <recommendedName>
        <fullName evidence="5 9">Peptide chain release factor subunit 1</fullName>
    </recommendedName>
    <alternativeName>
        <fullName evidence="8 9">Translation termination factor aRF1</fullName>
    </alternativeName>
</protein>
<comment type="subcellular location">
    <subcellularLocation>
        <location evidence="2 9">Cytoplasm</location>
    </subcellularLocation>
</comment>
<dbReference type="PANTHER" id="PTHR10113">
    <property type="entry name" value="PEPTIDE CHAIN RELEASE FACTOR SUBUNIT 1"/>
    <property type="match status" value="1"/>
</dbReference>
<keyword evidence="7 9" id="KW-0648">Protein biosynthesis</keyword>
<evidence type="ECO:0000259" key="10">
    <source>
        <dbReference type="SMART" id="SM01194"/>
    </source>
</evidence>